<reference evidence="2 3" key="1">
    <citation type="submission" date="2018-10" db="EMBL/GenBank/DDBJ databases">
        <title>Fifty Aureobasidium pullulans genomes reveal a recombining polyextremotolerant generalist.</title>
        <authorList>
            <person name="Gostincar C."/>
            <person name="Turk M."/>
            <person name="Zajc J."/>
            <person name="Gunde-Cimerman N."/>
        </authorList>
    </citation>
    <scope>NUCLEOTIDE SEQUENCE [LARGE SCALE GENOMIC DNA]</scope>
    <source>
        <strain evidence="2 3">EXF-6604</strain>
    </source>
</reference>
<evidence type="ECO:0000313" key="3">
    <source>
        <dbReference type="Proteomes" id="UP000306584"/>
    </source>
</evidence>
<dbReference type="Proteomes" id="UP000306584">
    <property type="component" value="Unassembled WGS sequence"/>
</dbReference>
<dbReference type="EMBL" id="QZBD01000252">
    <property type="protein sequence ID" value="THY22898.1"/>
    <property type="molecule type" value="Genomic_DNA"/>
</dbReference>
<protein>
    <submittedName>
        <fullName evidence="2">Uncharacterized protein</fullName>
    </submittedName>
</protein>
<proteinExistence type="predicted"/>
<comment type="caution">
    <text evidence="2">The sequence shown here is derived from an EMBL/GenBank/DDBJ whole genome shotgun (WGS) entry which is preliminary data.</text>
</comment>
<dbReference type="PANTHER" id="PTHR21521:SF0">
    <property type="entry name" value="AMUN, ISOFORM A"/>
    <property type="match status" value="1"/>
</dbReference>
<sequence>MLNYDTITYDTFSRLLESYKEHVPKKLDELEEQRLKVIPEALAERTEDAHLKKIELQKLLEWKLYVEALRVPLPIETHTRDLFFLQSHSGHGTFRPSLRKLVESNTDEAVEQCTREAFETYAKDSDQWDKVVAMLAKGLRGVGPATASLLLNTYDGENVPFFSDELLRWVMFSEGKGNGWDRKIKYSMKEYQELYRRVGVLRERLAKESEKTITSVDVEMVAYVLGRRQTEGVKRKEVDQEDKEGDEREAGEDKNKRRKRKM</sequence>
<name>A0A4S9L2D4_AURPU</name>
<dbReference type="AlphaFoldDB" id="A0A4S9L2D4"/>
<evidence type="ECO:0000256" key="1">
    <source>
        <dbReference type="SAM" id="MobiDB-lite"/>
    </source>
</evidence>
<evidence type="ECO:0000313" key="2">
    <source>
        <dbReference type="EMBL" id="THY22898.1"/>
    </source>
</evidence>
<dbReference type="PANTHER" id="PTHR21521">
    <property type="entry name" value="AMUN, ISOFORM A"/>
    <property type="match status" value="1"/>
</dbReference>
<accession>A0A4S9L2D4</accession>
<feature type="compositionally biased region" description="Basic and acidic residues" evidence="1">
    <location>
        <begin position="245"/>
        <end position="255"/>
    </location>
</feature>
<gene>
    <name evidence="2" type="ORF">D6D01_06152</name>
</gene>
<organism evidence="2 3">
    <name type="scientific">Aureobasidium pullulans</name>
    <name type="common">Black yeast</name>
    <name type="synonym">Pullularia pullulans</name>
    <dbReference type="NCBI Taxonomy" id="5580"/>
    <lineage>
        <taxon>Eukaryota</taxon>
        <taxon>Fungi</taxon>
        <taxon>Dikarya</taxon>
        <taxon>Ascomycota</taxon>
        <taxon>Pezizomycotina</taxon>
        <taxon>Dothideomycetes</taxon>
        <taxon>Dothideomycetidae</taxon>
        <taxon>Dothideales</taxon>
        <taxon>Saccotheciaceae</taxon>
        <taxon>Aureobasidium</taxon>
    </lineage>
</organism>
<feature type="region of interest" description="Disordered" evidence="1">
    <location>
        <begin position="231"/>
        <end position="262"/>
    </location>
</feature>